<dbReference type="PATRIC" id="fig|1094466.5.peg.684"/>
<dbReference type="PROSITE" id="PS51688">
    <property type="entry name" value="ICA"/>
    <property type="match status" value="1"/>
</dbReference>
<reference evidence="3" key="2">
    <citation type="submission" date="2012-03" db="EMBL/GenBank/DDBJ databases">
        <title>Complete genome sequence of Flavobacterium indicum GPTSA100-9T, isolated from warm spring water.</title>
        <authorList>
            <person name="Barbier P."/>
            <person name="Houel A."/>
            <person name="Loux V."/>
            <person name="Poulain J."/>
            <person name="Bernardet J.-F."/>
            <person name="Touchon M."/>
            <person name="Duchaud E."/>
        </authorList>
    </citation>
    <scope>NUCLEOTIDE SEQUENCE [LARGE SCALE GENOMIC DNA]</scope>
    <source>
        <strain evidence="3">DSM 17447 / CIP 109464 / GPTSA100-9</strain>
    </source>
</reference>
<dbReference type="STRING" id="1094466.KQS_03470"/>
<dbReference type="HOGENOM" id="CLU_426847_0_0_10"/>
<proteinExistence type="predicted"/>
<organism evidence="2 3">
    <name type="scientific">Flavobacterium indicum (strain DSM 17447 / CIP 109464 / GPTSA100-9)</name>
    <dbReference type="NCBI Taxonomy" id="1094466"/>
    <lineage>
        <taxon>Bacteria</taxon>
        <taxon>Pseudomonadati</taxon>
        <taxon>Bacteroidota</taxon>
        <taxon>Flavobacteriia</taxon>
        <taxon>Flavobacteriales</taxon>
        <taxon>Flavobacteriaceae</taxon>
        <taxon>Flavobacterium</taxon>
    </lineage>
</organism>
<dbReference type="InterPro" id="IPR036388">
    <property type="entry name" value="WH-like_DNA-bd_sf"/>
</dbReference>
<dbReference type="InterPro" id="IPR030392">
    <property type="entry name" value="S74_ICA"/>
</dbReference>
<feature type="domain" description="Peptidase S74" evidence="1">
    <location>
        <begin position="443"/>
        <end position="539"/>
    </location>
</feature>
<dbReference type="AlphaFoldDB" id="H8XT83"/>
<dbReference type="Proteomes" id="UP000007599">
    <property type="component" value="Chromosome I"/>
</dbReference>
<dbReference type="KEGG" id="fin:KQS_03470"/>
<dbReference type="EMBL" id="HE774682">
    <property type="protein sequence ID" value="CCG52680.1"/>
    <property type="molecule type" value="Genomic_DNA"/>
</dbReference>
<sequence length="641" mass="69060">MKKNLITGLLLMSSYLIISQNYSEPFTAGNGGTNNVFIGEYSGAANTSLDNVAIGFSALKSNNSTYGTYNTAIGSNSQLNNISGGYNVSLGYGTLLNLKIGSNNTAIGHESLYNLGNNSNGEVIFNNQQLNTALGFRSAKNLISGNGNSIVGAWSMSNLKIGNNNTILGGSAMSAAIEAYDNVVIGGSSLYSNPSAINNTIVGHYSYVYSTGNYNIGLGNRNGNDNTTGNNNITIGNNSSAKNGDRNILIGNSTTTTSFGSNTNQYNILNIGNVIFGQNINNLNSVNGSGSMPGRIGIRTSTPQNTLEITSEIQNTSGLRFTNLTNLSPTILNPSSKVLSVNNLGDVILVDDKIGNLNAVTSSCANSNFVPKVDPTNNLNLICSQIFDNGTSVGIGTGAQPNSYFDYSFSTLPPFSGGSVPISGTVKLDVNGIIRTTGIFATSDKKFKKNIENINRALETVQLLDGKTYSWNKESKKEMNFDDNLHSGFIAQDLEKVLPHLVNTNYNGEKSVNYIEVIPYLVEAIKEQQNQILELKQIIEEWTESKKSNSIEEIKTSKFITIAPNPSNNEMLIKISNYNEVTNLELVVYSLNGEKISSNRLNTTLKSIEKKFYKDDYGTGTFILNLVANGKIIDSKKIIFK</sequence>
<dbReference type="Gene3D" id="1.10.10.10">
    <property type="entry name" value="Winged helix-like DNA-binding domain superfamily/Winged helix DNA-binding domain"/>
    <property type="match status" value="1"/>
</dbReference>
<evidence type="ECO:0000313" key="2">
    <source>
        <dbReference type="EMBL" id="CCG52680.1"/>
    </source>
</evidence>
<dbReference type="OrthoDB" id="658938at2"/>
<dbReference type="RefSeq" id="WP_014387822.1">
    <property type="nucleotide sequence ID" value="NC_017025.1"/>
</dbReference>
<accession>H8XT83</accession>
<dbReference type="eggNOG" id="COG5295">
    <property type="taxonomic scope" value="Bacteria"/>
</dbReference>
<dbReference type="eggNOG" id="COG3210">
    <property type="taxonomic scope" value="Bacteria"/>
</dbReference>
<protein>
    <recommendedName>
        <fullName evidence="1">Peptidase S74 domain-containing protein</fullName>
    </recommendedName>
</protein>
<evidence type="ECO:0000313" key="3">
    <source>
        <dbReference type="Proteomes" id="UP000007599"/>
    </source>
</evidence>
<gene>
    <name evidence="2" type="ordered locus">KQS_03470</name>
</gene>
<keyword evidence="3" id="KW-1185">Reference proteome</keyword>
<reference evidence="2 3" key="1">
    <citation type="journal article" date="2012" name="J. Bacteriol.">
        <title>Complete Genome Sequence of Flavobacterium indicum GPSTA100-9T, Isolated from Warm Spring Water.</title>
        <authorList>
            <person name="Barbier P."/>
            <person name="Houel A."/>
            <person name="Loux V."/>
            <person name="Poulain J."/>
            <person name="Bernardet J.F."/>
            <person name="Touchon M."/>
            <person name="Duchaud E."/>
        </authorList>
    </citation>
    <scope>NUCLEOTIDE SEQUENCE [LARGE SCALE GENOMIC DNA]</scope>
    <source>
        <strain evidence="3">DSM 17447 / CIP 109464 / GPTSA100-9</strain>
    </source>
</reference>
<dbReference type="Pfam" id="PF13884">
    <property type="entry name" value="Peptidase_S74"/>
    <property type="match status" value="1"/>
</dbReference>
<name>H8XT83_FLAIG</name>
<evidence type="ECO:0000259" key="1">
    <source>
        <dbReference type="PROSITE" id="PS51688"/>
    </source>
</evidence>